<accession>S9UTF2</accession>
<name>S9UTF2_9TRYP</name>
<evidence type="ECO:0000313" key="8">
    <source>
        <dbReference type="EMBL" id="EPY34227.1"/>
    </source>
</evidence>
<feature type="transmembrane region" description="Helical" evidence="7">
    <location>
        <begin position="163"/>
        <end position="181"/>
    </location>
</feature>
<organism evidence="8 9">
    <name type="scientific">Strigomonas culicis</name>
    <dbReference type="NCBI Taxonomy" id="28005"/>
    <lineage>
        <taxon>Eukaryota</taxon>
        <taxon>Discoba</taxon>
        <taxon>Euglenozoa</taxon>
        <taxon>Kinetoplastea</taxon>
        <taxon>Metakinetoplastina</taxon>
        <taxon>Trypanosomatida</taxon>
        <taxon>Trypanosomatidae</taxon>
        <taxon>Strigomonadinae</taxon>
        <taxon>Strigomonas</taxon>
    </lineage>
</organism>
<feature type="transmembrane region" description="Helical" evidence="7">
    <location>
        <begin position="427"/>
        <end position="449"/>
    </location>
</feature>
<dbReference type="PANTHER" id="PTHR31585">
    <property type="entry name" value="FOLATE-BIOPTERIN TRANSPORTER 1, CHLOROPLASTIC"/>
    <property type="match status" value="1"/>
</dbReference>
<feature type="transmembrane region" description="Helical" evidence="7">
    <location>
        <begin position="461"/>
        <end position="480"/>
    </location>
</feature>
<evidence type="ECO:0000256" key="1">
    <source>
        <dbReference type="ARBA" id="ARBA00004141"/>
    </source>
</evidence>
<dbReference type="OrthoDB" id="754047at2759"/>
<proteinExistence type="predicted"/>
<dbReference type="EMBL" id="ATMH01001744">
    <property type="protein sequence ID" value="EPY34227.1"/>
    <property type="molecule type" value="Genomic_DNA"/>
</dbReference>
<dbReference type="PANTHER" id="PTHR31585:SF51">
    <property type="entry name" value="TRANSPORTER, PUTATIVE-RELATED"/>
    <property type="match status" value="1"/>
</dbReference>
<dbReference type="InterPro" id="IPR004324">
    <property type="entry name" value="FBT"/>
</dbReference>
<feature type="region of interest" description="Disordered" evidence="6">
    <location>
        <begin position="1"/>
        <end position="30"/>
    </location>
</feature>
<feature type="transmembrane region" description="Helical" evidence="7">
    <location>
        <begin position="530"/>
        <end position="552"/>
    </location>
</feature>
<dbReference type="AlphaFoldDB" id="S9UTF2"/>
<feature type="compositionally biased region" description="Polar residues" evidence="6">
    <location>
        <begin position="639"/>
        <end position="655"/>
    </location>
</feature>
<dbReference type="NCBIfam" id="TIGR00788">
    <property type="entry name" value="fbt"/>
    <property type="match status" value="1"/>
</dbReference>
<gene>
    <name evidence="8" type="ORF">STCU_01744</name>
</gene>
<comment type="caution">
    <text evidence="8">The sequence shown here is derived from an EMBL/GenBank/DDBJ whole genome shotgun (WGS) entry which is preliminary data.</text>
</comment>
<evidence type="ECO:0000313" key="9">
    <source>
        <dbReference type="Proteomes" id="UP000015354"/>
    </source>
</evidence>
<keyword evidence="3 7" id="KW-0812">Transmembrane</keyword>
<feature type="region of interest" description="Disordered" evidence="6">
    <location>
        <begin position="612"/>
        <end position="655"/>
    </location>
</feature>
<feature type="transmembrane region" description="Helical" evidence="7">
    <location>
        <begin position="134"/>
        <end position="157"/>
    </location>
</feature>
<feature type="transmembrane region" description="Helical" evidence="7">
    <location>
        <begin position="572"/>
        <end position="593"/>
    </location>
</feature>
<protein>
    <submittedName>
        <fullName evidence="8">Pteridine transporter</fullName>
    </submittedName>
</protein>
<evidence type="ECO:0000256" key="6">
    <source>
        <dbReference type="SAM" id="MobiDB-lite"/>
    </source>
</evidence>
<evidence type="ECO:0000256" key="5">
    <source>
        <dbReference type="ARBA" id="ARBA00023136"/>
    </source>
</evidence>
<sequence>MAGREVIYGSEPLEPRAAETNTETSTEKDYETHPDAARLFKKAPFVQHIPILGKCVDAFGPKLVVALGATNALTKGAAGYIIYNAMQPIFSKRYLISGMRYNRLQSMFTMGWSLKCFIAPISDIFPLFGYSKRWYCLASAVIGGCCAFGFGLLPARASSGDGAAAFLFLTSMGKANVDILLQSFYSREMRRAPSAGSELVSWVWWMIFLGDLVTLIQGPLSDAGRPHIGVIISACLQILPAIFFILNWFGEKPNRVERLEDAQRNYEDQFVREDMTPALVELHQYIHKTGRFRPLADEADKEPAAEQPLIPFREPRIESCLGGVLEVNTFIALDNWKVVVYCGLMTAAVIALALVTLLGTKWDLLWCCIAIVVIVPFGAYLSLPLAIANASVMVYLVFLLYLNFPGGLYYFYTGSAECVPGGPQFSYTFYLTVGNLIMYTAGMVGAILFPPLFSRRRYQATFAVTTLLQVLASLFDLIIVERWNIAIGIPDHAMYIFGDAIVFQIVHVMTFMPVMVLISRLVPRGSESMVYSITAGFTNLGETMASSFGSILMEFRFPVTTTVPCDFSNLRYLIIIGHLCMPLAIIPLSFLLLPNCRVCDDVDIHGRLIQKRRRAGRSGPHTPPHDSKKGLAMEAEEMQLSTGDNSSAKWPQKAS</sequence>
<keyword evidence="4 7" id="KW-1133">Transmembrane helix</keyword>
<evidence type="ECO:0000256" key="4">
    <source>
        <dbReference type="ARBA" id="ARBA00022989"/>
    </source>
</evidence>
<feature type="transmembrane region" description="Helical" evidence="7">
    <location>
        <begin position="338"/>
        <end position="358"/>
    </location>
</feature>
<feature type="transmembrane region" description="Helical" evidence="7">
    <location>
        <begin position="364"/>
        <end position="385"/>
    </location>
</feature>
<dbReference type="InterPro" id="IPR039309">
    <property type="entry name" value="BT1"/>
</dbReference>
<keyword evidence="5 7" id="KW-0472">Membrane</keyword>
<evidence type="ECO:0000256" key="3">
    <source>
        <dbReference type="ARBA" id="ARBA00022692"/>
    </source>
</evidence>
<feature type="transmembrane region" description="Helical" evidence="7">
    <location>
        <begin position="392"/>
        <end position="412"/>
    </location>
</feature>
<evidence type="ECO:0000256" key="2">
    <source>
        <dbReference type="ARBA" id="ARBA00022448"/>
    </source>
</evidence>
<reference evidence="8 9" key="1">
    <citation type="journal article" date="2013" name="PLoS ONE">
        <title>Predicting the Proteins of Angomonas deanei, Strigomonas culicis and Their Respective Endosymbionts Reveals New Aspects of the Trypanosomatidae Family.</title>
        <authorList>
            <person name="Motta M.C."/>
            <person name="Martins A.C."/>
            <person name="de Souza S.S."/>
            <person name="Catta-Preta C.M."/>
            <person name="Silva R."/>
            <person name="Klein C.C."/>
            <person name="de Almeida L.G."/>
            <person name="de Lima Cunha O."/>
            <person name="Ciapina L.P."/>
            <person name="Brocchi M."/>
            <person name="Colabardini A.C."/>
            <person name="de Araujo Lima B."/>
            <person name="Machado C.R."/>
            <person name="de Almeida Soares C.M."/>
            <person name="Probst C.M."/>
            <person name="de Menezes C.B."/>
            <person name="Thompson C.E."/>
            <person name="Bartholomeu D.C."/>
            <person name="Gradia D.F."/>
            <person name="Pavoni D.P."/>
            <person name="Grisard E.C."/>
            <person name="Fantinatti-Garboggini F."/>
            <person name="Marchini F.K."/>
            <person name="Rodrigues-Luiz G.F."/>
            <person name="Wagner G."/>
            <person name="Goldman G.H."/>
            <person name="Fietto J.L."/>
            <person name="Elias M.C."/>
            <person name="Goldman M.H."/>
            <person name="Sagot M.F."/>
            <person name="Pereira M."/>
            <person name="Stoco P.H."/>
            <person name="de Mendonca-Neto R.P."/>
            <person name="Teixeira S.M."/>
            <person name="Maciel T.E."/>
            <person name="de Oliveira Mendes T.A."/>
            <person name="Urmenyi T.P."/>
            <person name="de Souza W."/>
            <person name="Schenkman S."/>
            <person name="de Vasconcelos A.T."/>
        </authorList>
    </citation>
    <scope>NUCLEOTIDE SEQUENCE [LARGE SCALE GENOMIC DNA]</scope>
</reference>
<feature type="transmembrane region" description="Helical" evidence="7">
    <location>
        <begin position="492"/>
        <end position="518"/>
    </location>
</feature>
<dbReference type="Pfam" id="PF03092">
    <property type="entry name" value="BT1"/>
    <property type="match status" value="1"/>
</dbReference>
<dbReference type="Proteomes" id="UP000015354">
    <property type="component" value="Unassembled WGS sequence"/>
</dbReference>
<feature type="transmembrane region" description="Helical" evidence="7">
    <location>
        <begin position="226"/>
        <end position="249"/>
    </location>
</feature>
<feature type="transmembrane region" description="Helical" evidence="7">
    <location>
        <begin position="202"/>
        <end position="220"/>
    </location>
</feature>
<keyword evidence="9" id="KW-1185">Reference proteome</keyword>
<evidence type="ECO:0000256" key="7">
    <source>
        <dbReference type="SAM" id="Phobius"/>
    </source>
</evidence>
<keyword evidence="2" id="KW-0813">Transport</keyword>
<dbReference type="GO" id="GO:0016020">
    <property type="term" value="C:membrane"/>
    <property type="evidence" value="ECO:0007669"/>
    <property type="project" value="UniProtKB-SubCell"/>
</dbReference>
<comment type="subcellular location">
    <subcellularLocation>
        <location evidence="1">Membrane</location>
        <topology evidence="1">Multi-pass membrane protein</topology>
    </subcellularLocation>
</comment>